<accession>A0A845R2I0</accession>
<dbReference type="InterPro" id="IPR020103">
    <property type="entry name" value="PsdUridine_synth_cat_dom_sf"/>
</dbReference>
<gene>
    <name evidence="5 8" type="primary">truB</name>
    <name evidence="8" type="ORF">D3Z33_13680</name>
</gene>
<dbReference type="RefSeq" id="WP_160198371.1">
    <property type="nucleotide sequence ID" value="NZ_QXXA01000016.1"/>
</dbReference>
<dbReference type="NCBIfam" id="TIGR00431">
    <property type="entry name" value="TruB"/>
    <property type="match status" value="1"/>
</dbReference>
<dbReference type="PANTHER" id="PTHR13767:SF2">
    <property type="entry name" value="PSEUDOURIDYLATE SYNTHASE TRUB1"/>
    <property type="match status" value="1"/>
</dbReference>
<dbReference type="GO" id="GO:0160148">
    <property type="term" value="F:tRNA pseudouridine(55) synthase activity"/>
    <property type="evidence" value="ECO:0007669"/>
    <property type="project" value="UniProtKB-EC"/>
</dbReference>
<dbReference type="GO" id="GO:0003723">
    <property type="term" value="F:RNA binding"/>
    <property type="evidence" value="ECO:0007669"/>
    <property type="project" value="InterPro"/>
</dbReference>
<evidence type="ECO:0000256" key="4">
    <source>
        <dbReference type="ARBA" id="ARBA00023235"/>
    </source>
</evidence>
<dbReference type="InterPro" id="IPR002501">
    <property type="entry name" value="PsdUridine_synth_N"/>
</dbReference>
<keyword evidence="3 5" id="KW-0819">tRNA processing</keyword>
<comment type="function">
    <text evidence="5">Responsible for synthesis of pseudouridine from uracil-55 in the psi GC loop of transfer RNAs.</text>
</comment>
<dbReference type="Pfam" id="PF16198">
    <property type="entry name" value="TruB_C_2"/>
    <property type="match status" value="1"/>
</dbReference>
<dbReference type="Proteomes" id="UP000467132">
    <property type="component" value="Unassembled WGS sequence"/>
</dbReference>
<dbReference type="InterPro" id="IPR032819">
    <property type="entry name" value="TruB_C"/>
</dbReference>
<dbReference type="PANTHER" id="PTHR13767">
    <property type="entry name" value="TRNA-PSEUDOURIDINE SYNTHASE"/>
    <property type="match status" value="1"/>
</dbReference>
<dbReference type="FunFam" id="3.30.2350.10:FF:000011">
    <property type="entry name" value="tRNA pseudouridine synthase B"/>
    <property type="match status" value="1"/>
</dbReference>
<feature type="active site" description="Nucleophile" evidence="5">
    <location>
        <position position="38"/>
    </location>
</feature>
<dbReference type="GO" id="GO:1990481">
    <property type="term" value="P:mRNA pseudouridine synthesis"/>
    <property type="evidence" value="ECO:0007669"/>
    <property type="project" value="TreeGrafter"/>
</dbReference>
<keyword evidence="9" id="KW-1185">Reference proteome</keyword>
<feature type="domain" description="tRNA pseudouridylate synthase B C-terminal" evidence="7">
    <location>
        <begin position="171"/>
        <end position="228"/>
    </location>
</feature>
<keyword evidence="4 5" id="KW-0413">Isomerase</keyword>
<name>A0A845R2I0_9CLOT</name>
<comment type="similarity">
    <text evidence="2 5">Belongs to the pseudouridine synthase TruB family. Type 1 subfamily.</text>
</comment>
<feature type="domain" description="Pseudouridine synthase II N-terminal" evidence="6">
    <location>
        <begin position="23"/>
        <end position="170"/>
    </location>
</feature>
<dbReference type="OrthoDB" id="9802309at2"/>
<evidence type="ECO:0000256" key="1">
    <source>
        <dbReference type="ARBA" id="ARBA00000385"/>
    </source>
</evidence>
<dbReference type="AlphaFoldDB" id="A0A845R2I0"/>
<dbReference type="GO" id="GO:0031119">
    <property type="term" value="P:tRNA pseudouridine synthesis"/>
    <property type="evidence" value="ECO:0007669"/>
    <property type="project" value="UniProtKB-UniRule"/>
</dbReference>
<protein>
    <recommendedName>
        <fullName evidence="5">tRNA pseudouridine synthase B</fullName>
        <ecNumber evidence="5">5.4.99.25</ecNumber>
    </recommendedName>
    <alternativeName>
        <fullName evidence="5">tRNA pseudouridine(55) synthase</fullName>
        <shortName evidence="5">Psi55 synthase</shortName>
    </alternativeName>
    <alternativeName>
        <fullName evidence="5">tRNA pseudouridylate synthase</fullName>
    </alternativeName>
    <alternativeName>
        <fullName evidence="5">tRNA-uridine isomerase</fullName>
    </alternativeName>
</protein>
<evidence type="ECO:0000259" key="7">
    <source>
        <dbReference type="Pfam" id="PF16198"/>
    </source>
</evidence>
<comment type="catalytic activity">
    <reaction evidence="1 5">
        <text>uridine(55) in tRNA = pseudouridine(55) in tRNA</text>
        <dbReference type="Rhea" id="RHEA:42532"/>
        <dbReference type="Rhea" id="RHEA-COMP:10101"/>
        <dbReference type="Rhea" id="RHEA-COMP:10102"/>
        <dbReference type="ChEBI" id="CHEBI:65314"/>
        <dbReference type="ChEBI" id="CHEBI:65315"/>
        <dbReference type="EC" id="5.4.99.25"/>
    </reaction>
</comment>
<dbReference type="SUPFAM" id="SSF55120">
    <property type="entry name" value="Pseudouridine synthase"/>
    <property type="match status" value="1"/>
</dbReference>
<proteinExistence type="inferred from homology"/>
<sequence>MNGIINVLKPSAMTSHDVVNFIRKTLNMKKVGHTGTLDPNAAGVLPICIGKSTKLIEYIQYENKKYRTELTLGFSTDTQDKYGKILDKSKKNVSKDTIIEVINSFVGKTTQIPPMYSALKHNGKRLYELARKGKSVERKSREIYIESIDIVTIKNNKIIFDVTCSKGTYVRTLCNDIGEKLGTFGHMSFLERLKVGDFEVKFSHTLESISRKVESNDFSFILPMDFAVKSMEKFIIDKKFYKHISNGLNIDTERLRIYKFKLDTEYKIYCDETFIGIGSIVFKNNCTVLKMNKVLI</sequence>
<evidence type="ECO:0000256" key="2">
    <source>
        <dbReference type="ARBA" id="ARBA00005642"/>
    </source>
</evidence>
<dbReference type="InterPro" id="IPR014780">
    <property type="entry name" value="tRNA_psdUridine_synth_TruB"/>
</dbReference>
<dbReference type="EC" id="5.4.99.25" evidence="5"/>
<evidence type="ECO:0000313" key="8">
    <source>
        <dbReference type="EMBL" id="NBI07906.1"/>
    </source>
</evidence>
<dbReference type="EMBL" id="QXXA01000016">
    <property type="protein sequence ID" value="NBI07906.1"/>
    <property type="molecule type" value="Genomic_DNA"/>
</dbReference>
<dbReference type="CDD" id="cd02573">
    <property type="entry name" value="PseudoU_synth_EcTruB"/>
    <property type="match status" value="1"/>
</dbReference>
<reference evidence="8 9" key="1">
    <citation type="submission" date="2018-08" db="EMBL/GenBank/DDBJ databases">
        <title>Murine metabolic-syndrome-specific gut microbial biobank.</title>
        <authorList>
            <person name="Liu C."/>
        </authorList>
    </citation>
    <scope>NUCLEOTIDE SEQUENCE [LARGE SCALE GENOMIC DNA]</scope>
    <source>
        <strain evidence="8 9">583</strain>
    </source>
</reference>
<evidence type="ECO:0000259" key="6">
    <source>
        <dbReference type="Pfam" id="PF01509"/>
    </source>
</evidence>
<organism evidence="8 9">
    <name type="scientific">Senegalia massiliensis</name>
    <dbReference type="NCBI Taxonomy" id="1720316"/>
    <lineage>
        <taxon>Bacteria</taxon>
        <taxon>Bacillati</taxon>
        <taxon>Bacillota</taxon>
        <taxon>Clostridia</taxon>
        <taxon>Eubacteriales</taxon>
        <taxon>Clostridiaceae</taxon>
        <taxon>Senegalia</taxon>
    </lineage>
</organism>
<evidence type="ECO:0000256" key="5">
    <source>
        <dbReference type="HAMAP-Rule" id="MF_01080"/>
    </source>
</evidence>
<comment type="caution">
    <text evidence="8">The sequence shown here is derived from an EMBL/GenBank/DDBJ whole genome shotgun (WGS) entry which is preliminary data.</text>
</comment>
<evidence type="ECO:0000313" key="9">
    <source>
        <dbReference type="Proteomes" id="UP000467132"/>
    </source>
</evidence>
<dbReference type="HAMAP" id="MF_01080">
    <property type="entry name" value="TruB_bact"/>
    <property type="match status" value="1"/>
</dbReference>
<dbReference type="Pfam" id="PF01509">
    <property type="entry name" value="TruB_N"/>
    <property type="match status" value="1"/>
</dbReference>
<evidence type="ECO:0000256" key="3">
    <source>
        <dbReference type="ARBA" id="ARBA00022694"/>
    </source>
</evidence>
<dbReference type="Gene3D" id="3.30.2350.10">
    <property type="entry name" value="Pseudouridine synthase"/>
    <property type="match status" value="1"/>
</dbReference>